<dbReference type="AlphaFoldDB" id="A0AAD8RJ91"/>
<dbReference type="SUPFAM" id="SSF50494">
    <property type="entry name" value="Trypsin-like serine proteases"/>
    <property type="match status" value="1"/>
</dbReference>
<evidence type="ECO:0000256" key="2">
    <source>
        <dbReference type="SAM" id="MobiDB-lite"/>
    </source>
</evidence>
<dbReference type="Proteomes" id="UP001231189">
    <property type="component" value="Unassembled WGS sequence"/>
</dbReference>
<dbReference type="InterPro" id="IPR001940">
    <property type="entry name" value="Peptidase_S1C"/>
</dbReference>
<dbReference type="EMBL" id="JAUUTY010000005">
    <property type="protein sequence ID" value="KAK1626064.1"/>
    <property type="molecule type" value="Genomic_DNA"/>
</dbReference>
<proteinExistence type="inferred from homology"/>
<evidence type="ECO:0000313" key="3">
    <source>
        <dbReference type="EMBL" id="KAK1626064.1"/>
    </source>
</evidence>
<feature type="region of interest" description="Disordered" evidence="2">
    <location>
        <begin position="1"/>
        <end position="26"/>
    </location>
</feature>
<dbReference type="PRINTS" id="PR00834">
    <property type="entry name" value="PROTEASES2C"/>
</dbReference>
<dbReference type="Gene3D" id="2.30.42.10">
    <property type="match status" value="1"/>
</dbReference>
<dbReference type="PANTHER" id="PTHR47389">
    <property type="entry name" value="OS09G0436400 PROTEIN"/>
    <property type="match status" value="1"/>
</dbReference>
<dbReference type="Gene3D" id="2.40.10.120">
    <property type="match status" value="1"/>
</dbReference>
<accession>A0AAD8RJ91</accession>
<comment type="caution">
    <text evidence="3">The sequence shown here is derived from an EMBL/GenBank/DDBJ whole genome shotgun (WGS) entry which is preliminary data.</text>
</comment>
<dbReference type="SUPFAM" id="SSF50156">
    <property type="entry name" value="PDZ domain-like"/>
    <property type="match status" value="1"/>
</dbReference>
<dbReference type="GO" id="GO:0004252">
    <property type="term" value="F:serine-type endopeptidase activity"/>
    <property type="evidence" value="ECO:0007669"/>
    <property type="project" value="InterPro"/>
</dbReference>
<keyword evidence="4" id="KW-1185">Reference proteome</keyword>
<reference evidence="3" key="1">
    <citation type="submission" date="2023-07" db="EMBL/GenBank/DDBJ databases">
        <title>A chromosome-level genome assembly of Lolium multiflorum.</title>
        <authorList>
            <person name="Chen Y."/>
            <person name="Copetti D."/>
            <person name="Kolliker R."/>
            <person name="Studer B."/>
        </authorList>
    </citation>
    <scope>NUCLEOTIDE SEQUENCE</scope>
    <source>
        <strain evidence="3">02402/16</strain>
        <tissue evidence="3">Leaf</tissue>
    </source>
</reference>
<protein>
    <recommendedName>
        <fullName evidence="5">PDZ domain-containing protein</fullName>
    </recommendedName>
</protein>
<feature type="compositionally biased region" description="Basic and acidic residues" evidence="2">
    <location>
        <begin position="1"/>
        <end position="17"/>
    </location>
</feature>
<gene>
    <name evidence="3" type="ORF">QYE76_000379</name>
</gene>
<sequence>MTKPDRTRDDGPETERAAKKRSVQPDIVASSHADLVVSSYTLSSPLRKPYIADELAEPTAHPEILAAFEQAKAQYEAKLGALNDLCHFDYTGDWDPSSMFPGPQLLPIRDLAKAAVLRAAKSIVRLSSSLDGKALTSCCGLWIDWNEKSKTGVVLTTAHIIRTRHPTANHWKGRDEYNAEASVTVHLRDGTTAEGRLLYHQEHYDLAFFEVNKADIEVHLPSFNETVHCGQEVIRVGRDGSMDLRITNGRVELLNPNKYERHHYMYFYNEDHNYKCKDDGGSIIGLDGKVVGLVNNHFKDSFVPSSILVKSIDLWRKFGCIPRLHLGMKFSSIKLLDTSHIEKMGRKYNIEEGLIVEEVSKESHAEKQGIHIGDIVECFNGEYIYTTIELEKMLMDRCKDHFDEGNALNAKIDISALALSLLEKGCLLPCNLKKNVSDK</sequence>
<evidence type="ECO:0008006" key="5">
    <source>
        <dbReference type="Google" id="ProtNLM"/>
    </source>
</evidence>
<comment type="similarity">
    <text evidence="1">Belongs to the peptidase S1C family.</text>
</comment>
<dbReference type="GO" id="GO:0006508">
    <property type="term" value="P:proteolysis"/>
    <property type="evidence" value="ECO:0007669"/>
    <property type="project" value="InterPro"/>
</dbReference>
<evidence type="ECO:0000313" key="4">
    <source>
        <dbReference type="Proteomes" id="UP001231189"/>
    </source>
</evidence>
<dbReference type="Pfam" id="PF13365">
    <property type="entry name" value="Trypsin_2"/>
    <property type="match status" value="1"/>
</dbReference>
<name>A0AAD8RJ91_LOLMU</name>
<dbReference type="InterPro" id="IPR009003">
    <property type="entry name" value="Peptidase_S1_PA"/>
</dbReference>
<evidence type="ECO:0000256" key="1">
    <source>
        <dbReference type="ARBA" id="ARBA00010541"/>
    </source>
</evidence>
<dbReference type="PANTHER" id="PTHR47389:SF5">
    <property type="entry name" value="OS09G0436700 PROTEIN"/>
    <property type="match status" value="1"/>
</dbReference>
<organism evidence="3 4">
    <name type="scientific">Lolium multiflorum</name>
    <name type="common">Italian ryegrass</name>
    <name type="synonym">Lolium perenne subsp. multiflorum</name>
    <dbReference type="NCBI Taxonomy" id="4521"/>
    <lineage>
        <taxon>Eukaryota</taxon>
        <taxon>Viridiplantae</taxon>
        <taxon>Streptophyta</taxon>
        <taxon>Embryophyta</taxon>
        <taxon>Tracheophyta</taxon>
        <taxon>Spermatophyta</taxon>
        <taxon>Magnoliopsida</taxon>
        <taxon>Liliopsida</taxon>
        <taxon>Poales</taxon>
        <taxon>Poaceae</taxon>
        <taxon>BOP clade</taxon>
        <taxon>Pooideae</taxon>
        <taxon>Poodae</taxon>
        <taxon>Poeae</taxon>
        <taxon>Poeae Chloroplast Group 2 (Poeae type)</taxon>
        <taxon>Loliodinae</taxon>
        <taxon>Loliinae</taxon>
        <taxon>Lolium</taxon>
    </lineage>
</organism>
<dbReference type="InterPro" id="IPR036034">
    <property type="entry name" value="PDZ_sf"/>
</dbReference>